<gene>
    <name evidence="7" type="ORF">METUNv1_01019</name>
</gene>
<comment type="caution">
    <text evidence="7">The sequence shown here is derived from an EMBL/GenBank/DDBJ whole genome shotgun (WGS) entry which is preliminary data.</text>
</comment>
<keyword evidence="8" id="KW-1185">Reference proteome</keyword>
<dbReference type="InterPro" id="IPR036388">
    <property type="entry name" value="WH-like_DNA-bd_sf"/>
</dbReference>
<evidence type="ECO:0000259" key="6">
    <source>
        <dbReference type="Pfam" id="PF08281"/>
    </source>
</evidence>
<dbReference type="InterPro" id="IPR014284">
    <property type="entry name" value="RNA_pol_sigma-70_dom"/>
</dbReference>
<dbReference type="PANTHER" id="PTHR43133">
    <property type="entry name" value="RNA POLYMERASE ECF-TYPE SIGMA FACTO"/>
    <property type="match status" value="1"/>
</dbReference>
<dbReference type="InterPro" id="IPR013325">
    <property type="entry name" value="RNA_pol_sigma_r2"/>
</dbReference>
<evidence type="ECO:0000256" key="2">
    <source>
        <dbReference type="ARBA" id="ARBA00023015"/>
    </source>
</evidence>
<dbReference type="GO" id="GO:0003677">
    <property type="term" value="F:DNA binding"/>
    <property type="evidence" value="ECO:0007669"/>
    <property type="project" value="InterPro"/>
</dbReference>
<dbReference type="SUPFAM" id="SSF88946">
    <property type="entry name" value="Sigma2 domain of RNA polymerase sigma factors"/>
    <property type="match status" value="1"/>
</dbReference>
<dbReference type="Pfam" id="PF04542">
    <property type="entry name" value="Sigma70_r2"/>
    <property type="match status" value="1"/>
</dbReference>
<evidence type="ECO:0000256" key="3">
    <source>
        <dbReference type="ARBA" id="ARBA00023082"/>
    </source>
</evidence>
<dbReference type="InterPro" id="IPR007627">
    <property type="entry name" value="RNA_pol_sigma70_r2"/>
</dbReference>
<dbReference type="STRING" id="1000565.METUNv1_01019"/>
<comment type="similarity">
    <text evidence="1">Belongs to the sigma-70 factor family. ECF subfamily.</text>
</comment>
<keyword evidence="3" id="KW-0731">Sigma factor</keyword>
<dbReference type="Proteomes" id="UP000005019">
    <property type="component" value="Unassembled WGS sequence"/>
</dbReference>
<dbReference type="Gene3D" id="1.10.1740.10">
    <property type="match status" value="1"/>
</dbReference>
<reference evidence="7 8" key="1">
    <citation type="journal article" date="2011" name="J. Bacteriol.">
        <title>Genome sequence of Methyloversatilis universalis FAM5T, a methylotrophic representative of the order Rhodocyclales.</title>
        <authorList>
            <person name="Kittichotirat W."/>
            <person name="Good N.M."/>
            <person name="Hall R."/>
            <person name="Bringel F."/>
            <person name="Lajus A."/>
            <person name="Medigue C."/>
            <person name="Smalley N.E."/>
            <person name="Beck D."/>
            <person name="Bumgarner R."/>
            <person name="Vuilleumier S."/>
            <person name="Kalyuzhnaya M.G."/>
        </authorList>
    </citation>
    <scope>NUCLEOTIDE SEQUENCE [LARGE SCALE GENOMIC DNA]</scope>
    <source>
        <strain evidence="8">ATCC BAA-1314 / JCM 13912 / FAM5</strain>
    </source>
</reference>
<sequence length="183" mass="20131">MDEFDYEAALSACAAGERAALHRIYQLEGARLLAVALRIVRRRDIAEDVVHDAFVRVWEKAASFDATRGSGRGWIYSIVRHGALNHIRDHARETPADESLIDQAGQDGAASVPDPYEQVLLASESGLLYDCLGRLDGPKRSSILLAYLEGCTHSEIAERLATPLGTVKAWIRRGLQSLKECMA</sequence>
<dbReference type="EMBL" id="AFHG01000032">
    <property type="protein sequence ID" value="EGK72677.1"/>
    <property type="molecule type" value="Genomic_DNA"/>
</dbReference>
<keyword evidence="4" id="KW-0804">Transcription</keyword>
<evidence type="ECO:0000256" key="4">
    <source>
        <dbReference type="ARBA" id="ARBA00023163"/>
    </source>
</evidence>
<name>F5R9U7_METUF</name>
<dbReference type="PANTHER" id="PTHR43133:SF62">
    <property type="entry name" value="RNA POLYMERASE SIGMA FACTOR SIGZ"/>
    <property type="match status" value="1"/>
</dbReference>
<dbReference type="SUPFAM" id="SSF88659">
    <property type="entry name" value="Sigma3 and sigma4 domains of RNA polymerase sigma factors"/>
    <property type="match status" value="1"/>
</dbReference>
<proteinExistence type="inferred from homology"/>
<dbReference type="InterPro" id="IPR013249">
    <property type="entry name" value="RNA_pol_sigma70_r4_t2"/>
</dbReference>
<dbReference type="GO" id="GO:0006352">
    <property type="term" value="P:DNA-templated transcription initiation"/>
    <property type="evidence" value="ECO:0007669"/>
    <property type="project" value="InterPro"/>
</dbReference>
<feature type="domain" description="RNA polymerase sigma-70 region 2" evidence="5">
    <location>
        <begin position="25"/>
        <end position="92"/>
    </location>
</feature>
<feature type="domain" description="RNA polymerase sigma factor 70 region 4 type 2" evidence="6">
    <location>
        <begin position="127"/>
        <end position="178"/>
    </location>
</feature>
<dbReference type="NCBIfam" id="TIGR02937">
    <property type="entry name" value="sigma70-ECF"/>
    <property type="match status" value="1"/>
</dbReference>
<evidence type="ECO:0000256" key="1">
    <source>
        <dbReference type="ARBA" id="ARBA00010641"/>
    </source>
</evidence>
<organism evidence="7 8">
    <name type="scientific">Methyloversatilis universalis (strain ATCC BAA-1314 / DSM 25237 / JCM 13912 / CCUG 52030 / FAM5)</name>
    <dbReference type="NCBI Taxonomy" id="1000565"/>
    <lineage>
        <taxon>Bacteria</taxon>
        <taxon>Pseudomonadati</taxon>
        <taxon>Pseudomonadota</taxon>
        <taxon>Betaproteobacteria</taxon>
        <taxon>Nitrosomonadales</taxon>
        <taxon>Sterolibacteriaceae</taxon>
        <taxon>Methyloversatilis</taxon>
    </lineage>
</organism>
<dbReference type="Gene3D" id="1.10.10.10">
    <property type="entry name" value="Winged helix-like DNA-binding domain superfamily/Winged helix DNA-binding domain"/>
    <property type="match status" value="1"/>
</dbReference>
<dbReference type="InterPro" id="IPR039425">
    <property type="entry name" value="RNA_pol_sigma-70-like"/>
</dbReference>
<dbReference type="InterPro" id="IPR013324">
    <property type="entry name" value="RNA_pol_sigma_r3/r4-like"/>
</dbReference>
<dbReference type="eggNOG" id="COG1595">
    <property type="taxonomic scope" value="Bacteria"/>
</dbReference>
<dbReference type="AlphaFoldDB" id="F5R9U7"/>
<dbReference type="RefSeq" id="WP_008059495.1">
    <property type="nucleotide sequence ID" value="NZ_AFHG01000032.1"/>
</dbReference>
<protein>
    <submittedName>
        <fullName evidence="7">RNA polymerase sigma factor</fullName>
    </submittedName>
</protein>
<dbReference type="GO" id="GO:0016987">
    <property type="term" value="F:sigma factor activity"/>
    <property type="evidence" value="ECO:0007669"/>
    <property type="project" value="UniProtKB-KW"/>
</dbReference>
<dbReference type="Pfam" id="PF08281">
    <property type="entry name" value="Sigma70_r4_2"/>
    <property type="match status" value="1"/>
</dbReference>
<evidence type="ECO:0000313" key="7">
    <source>
        <dbReference type="EMBL" id="EGK72677.1"/>
    </source>
</evidence>
<evidence type="ECO:0000259" key="5">
    <source>
        <dbReference type="Pfam" id="PF04542"/>
    </source>
</evidence>
<keyword evidence="2" id="KW-0805">Transcription regulation</keyword>
<evidence type="ECO:0000313" key="8">
    <source>
        <dbReference type="Proteomes" id="UP000005019"/>
    </source>
</evidence>
<accession>F5R9U7</accession>